<evidence type="ECO:0000256" key="6">
    <source>
        <dbReference type="ARBA" id="ARBA00056866"/>
    </source>
</evidence>
<dbReference type="PANTHER" id="PTHR11857">
    <property type="entry name" value="ODORANT BINDING PROTEIN-RELATED"/>
    <property type="match status" value="1"/>
</dbReference>
<dbReference type="FunFam" id="1.10.238.20:FF:000001">
    <property type="entry name" value="General odorant-binding protein lush"/>
    <property type="match status" value="1"/>
</dbReference>
<dbReference type="SMART" id="SM00708">
    <property type="entry name" value="PhBP"/>
    <property type="match status" value="1"/>
</dbReference>
<dbReference type="EMBL" id="KX900455">
    <property type="protein sequence ID" value="AQY18967.1"/>
    <property type="molecule type" value="mRNA"/>
</dbReference>
<keyword evidence="5" id="KW-0325">Glycoprotein</keyword>
<dbReference type="GO" id="GO:0005615">
    <property type="term" value="C:extracellular space"/>
    <property type="evidence" value="ECO:0007669"/>
    <property type="project" value="TreeGrafter"/>
</dbReference>
<dbReference type="PANTHER" id="PTHR11857:SF43">
    <property type="entry name" value="GEO07291P1-RELATED"/>
    <property type="match status" value="1"/>
</dbReference>
<dbReference type="AlphaFoldDB" id="A0A1U9W4Y9"/>
<sequence>MYKLTCFLLTVVVSSYPIKLPPEHQEFLDNLHRICIDKTGVTEADYAAYDMVNNPHDPKLMCYMKCLMIEAKWMNPEGAIQYDYIIDTIHPDVKDIIVTALSKCRSIPEGENLCQKASNLNFCLYGADPVNWYLV</sequence>
<dbReference type="Pfam" id="PF01395">
    <property type="entry name" value="PBP_GOBP"/>
    <property type="match status" value="1"/>
</dbReference>
<organism evidence="8">
    <name type="scientific">Galeruca daurica</name>
    <dbReference type="NCBI Taxonomy" id="1651263"/>
    <lineage>
        <taxon>Eukaryota</taxon>
        <taxon>Metazoa</taxon>
        <taxon>Ecdysozoa</taxon>
        <taxon>Arthropoda</taxon>
        <taxon>Hexapoda</taxon>
        <taxon>Insecta</taxon>
        <taxon>Pterygota</taxon>
        <taxon>Neoptera</taxon>
        <taxon>Endopterygota</taxon>
        <taxon>Coleoptera</taxon>
        <taxon>Polyphaga</taxon>
        <taxon>Cucujiformia</taxon>
        <taxon>Chrysomeloidea</taxon>
        <taxon>Chrysomelidae</taxon>
        <taxon>Galerucinae</taxon>
        <taxon>Galerucites</taxon>
        <taxon>Galeruca</taxon>
    </lineage>
</organism>
<comment type="function">
    <text evidence="6">May be a carrier protein for lipids.</text>
</comment>
<evidence type="ECO:0000313" key="8">
    <source>
        <dbReference type="EMBL" id="AQY18967.1"/>
    </source>
</evidence>
<proteinExistence type="evidence at transcript level"/>
<accession>A0A1U9W4Y9</accession>
<comment type="similarity">
    <text evidence="2">Belongs to the PBP/GOBP family.</text>
</comment>
<evidence type="ECO:0000256" key="1">
    <source>
        <dbReference type="ARBA" id="ARBA00004613"/>
    </source>
</evidence>
<dbReference type="SUPFAM" id="SSF47565">
    <property type="entry name" value="Insect pheromone/odorant-binding proteins"/>
    <property type="match status" value="1"/>
</dbReference>
<dbReference type="Gene3D" id="1.10.238.20">
    <property type="entry name" value="Pheromone/general odorant binding protein domain"/>
    <property type="match status" value="1"/>
</dbReference>
<dbReference type="InterPro" id="IPR006170">
    <property type="entry name" value="PBP/GOBP"/>
</dbReference>
<name>A0A1U9W4Y9_9CUCU</name>
<evidence type="ECO:0000256" key="3">
    <source>
        <dbReference type="ARBA" id="ARBA00022525"/>
    </source>
</evidence>
<protein>
    <submittedName>
        <fullName evidence="8">Odorant-binding protein</fullName>
    </submittedName>
</protein>
<evidence type="ECO:0000256" key="7">
    <source>
        <dbReference type="SAM" id="SignalP"/>
    </source>
</evidence>
<dbReference type="CDD" id="cd23992">
    <property type="entry name" value="PBP_GOBP"/>
    <property type="match status" value="1"/>
</dbReference>
<dbReference type="GO" id="GO:0007608">
    <property type="term" value="P:sensory perception of smell"/>
    <property type="evidence" value="ECO:0007669"/>
    <property type="project" value="TreeGrafter"/>
</dbReference>
<evidence type="ECO:0000256" key="4">
    <source>
        <dbReference type="ARBA" id="ARBA00022729"/>
    </source>
</evidence>
<gene>
    <name evidence="8" type="primary">OBP3</name>
</gene>
<keyword evidence="4 7" id="KW-0732">Signal</keyword>
<keyword evidence="3" id="KW-0964">Secreted</keyword>
<dbReference type="GO" id="GO:0005549">
    <property type="term" value="F:odorant binding"/>
    <property type="evidence" value="ECO:0007669"/>
    <property type="project" value="InterPro"/>
</dbReference>
<feature type="signal peptide" evidence="7">
    <location>
        <begin position="1"/>
        <end position="15"/>
    </location>
</feature>
<evidence type="ECO:0000256" key="2">
    <source>
        <dbReference type="ARBA" id="ARBA00008098"/>
    </source>
</evidence>
<comment type="subcellular location">
    <subcellularLocation>
        <location evidence="1">Secreted</location>
    </subcellularLocation>
</comment>
<reference evidence="8" key="1">
    <citation type="submission" date="2016-09" db="EMBL/GenBank/DDBJ databases">
        <title>Identification and Expression Profile Analysis of Odorant-binding Proteins Genes in Galeruca daurica.</title>
        <authorList>
            <person name="Li L."/>
            <person name="Pang B."/>
        </authorList>
    </citation>
    <scope>NUCLEOTIDE SEQUENCE</scope>
</reference>
<evidence type="ECO:0000256" key="5">
    <source>
        <dbReference type="ARBA" id="ARBA00023180"/>
    </source>
</evidence>
<dbReference type="InterPro" id="IPR036728">
    <property type="entry name" value="PBP_GOBP_sf"/>
</dbReference>
<feature type="chain" id="PRO_5011984796" evidence="7">
    <location>
        <begin position="16"/>
        <end position="135"/>
    </location>
</feature>